<protein>
    <recommendedName>
        <fullName evidence="3">DJ-1/PfpI family protein</fullName>
    </recommendedName>
</protein>
<accession>A0ABU1FX92</accession>
<dbReference type="PANTHER" id="PTHR43130">
    <property type="entry name" value="ARAC-FAMILY TRANSCRIPTIONAL REGULATOR"/>
    <property type="match status" value="1"/>
</dbReference>
<dbReference type="InterPro" id="IPR029062">
    <property type="entry name" value="Class_I_gatase-like"/>
</dbReference>
<dbReference type="PANTHER" id="PTHR43130:SF3">
    <property type="entry name" value="HTH-TYPE TRANSCRIPTIONAL REGULATOR RV1931C"/>
    <property type="match status" value="1"/>
</dbReference>
<gene>
    <name evidence="1" type="ORF">QC818_00700</name>
</gene>
<organism evidence="1 2">
    <name type="scientific">Halomonas koreensis</name>
    <dbReference type="NCBI Taxonomy" id="245385"/>
    <lineage>
        <taxon>Bacteria</taxon>
        <taxon>Pseudomonadati</taxon>
        <taxon>Pseudomonadota</taxon>
        <taxon>Gammaproteobacteria</taxon>
        <taxon>Oceanospirillales</taxon>
        <taxon>Halomonadaceae</taxon>
        <taxon>Halomonas</taxon>
    </lineage>
</organism>
<proteinExistence type="predicted"/>
<comment type="caution">
    <text evidence="1">The sequence shown here is derived from an EMBL/GenBank/DDBJ whole genome shotgun (WGS) entry which is preliminary data.</text>
</comment>
<sequence>MSPPETGALRVGVLMLPGQVPLDLVGPLQVLHGAERLAGGIAIRYFGPRASLDWLGPLTLAGIEPLPEPLEPLDLLVVPGQYRRGIDPLVQPGCVAWLRRHAGRVATLMGICSGSLLMAEAGAGAAPPTIPCCRGCASWPPRHGCRAIASSSRTVPA</sequence>
<evidence type="ECO:0008006" key="3">
    <source>
        <dbReference type="Google" id="ProtNLM"/>
    </source>
</evidence>
<keyword evidence="2" id="KW-1185">Reference proteome</keyword>
<dbReference type="SUPFAM" id="SSF52317">
    <property type="entry name" value="Class I glutamine amidotransferase-like"/>
    <property type="match status" value="1"/>
</dbReference>
<name>A0ABU1FX92_9GAMM</name>
<dbReference type="InterPro" id="IPR052158">
    <property type="entry name" value="INH-QAR"/>
</dbReference>
<dbReference type="Proteomes" id="UP001264519">
    <property type="component" value="Unassembled WGS sequence"/>
</dbReference>
<evidence type="ECO:0000313" key="2">
    <source>
        <dbReference type="Proteomes" id="UP001264519"/>
    </source>
</evidence>
<dbReference type="Gene3D" id="3.40.50.880">
    <property type="match status" value="1"/>
</dbReference>
<evidence type="ECO:0000313" key="1">
    <source>
        <dbReference type="EMBL" id="MDR5865305.1"/>
    </source>
</evidence>
<reference evidence="1 2" key="1">
    <citation type="submission" date="2023-04" db="EMBL/GenBank/DDBJ databases">
        <title>A long-awaited taxogenomic arrangement of the family Halomonadaceae.</title>
        <authorList>
            <person name="De La Haba R."/>
            <person name="Chuvochina M."/>
            <person name="Wittouck S."/>
            <person name="Arahal D.R."/>
            <person name="Sanchez-Porro C."/>
            <person name="Hugenholtz P."/>
            <person name="Ventosa A."/>
        </authorList>
    </citation>
    <scope>NUCLEOTIDE SEQUENCE [LARGE SCALE GENOMIC DNA]</scope>
    <source>
        <strain evidence="1 2">DSM 23530</strain>
    </source>
</reference>
<dbReference type="RefSeq" id="WP_309650902.1">
    <property type="nucleotide sequence ID" value="NZ_JARWAK010000001.1"/>
</dbReference>
<dbReference type="EMBL" id="JARWAK010000001">
    <property type="protein sequence ID" value="MDR5865305.1"/>
    <property type="molecule type" value="Genomic_DNA"/>
</dbReference>